<reference evidence="2" key="1">
    <citation type="submission" date="2009-09" db="EMBL/GenBank/DDBJ databases">
        <title>The complete chromosome of Sebaldella termitidis ATCC 33386.</title>
        <authorList>
            <consortium name="US DOE Joint Genome Institute (JGI-PGF)"/>
            <person name="Lucas S."/>
            <person name="Copeland A."/>
            <person name="Lapidus A."/>
            <person name="Glavina del Rio T."/>
            <person name="Dalin E."/>
            <person name="Tice H."/>
            <person name="Bruce D."/>
            <person name="Goodwin L."/>
            <person name="Pitluck S."/>
            <person name="Kyrpides N."/>
            <person name="Mavromatis K."/>
            <person name="Ivanova N."/>
            <person name="Mikhailova N."/>
            <person name="Sims D."/>
            <person name="Meincke L."/>
            <person name="Brettin T."/>
            <person name="Detter J.C."/>
            <person name="Han C."/>
            <person name="Larimer F."/>
            <person name="Land M."/>
            <person name="Hauser L."/>
            <person name="Markowitz V."/>
            <person name="Cheng J.F."/>
            <person name="Hugenholtz P."/>
            <person name="Woyke T."/>
            <person name="Wu D."/>
            <person name="Eisen J.A."/>
        </authorList>
    </citation>
    <scope>NUCLEOTIDE SEQUENCE [LARGE SCALE GENOMIC DNA]</scope>
    <source>
        <strain evidence="2">ATCC 33386 / NCTC 11300</strain>
    </source>
</reference>
<dbReference type="AlphaFoldDB" id="D1AIN8"/>
<reference evidence="1 2" key="2">
    <citation type="journal article" date="2010" name="Stand. Genomic Sci.">
        <title>Complete genome sequence of Sebaldella termitidis type strain (NCTC 11300).</title>
        <authorList>
            <person name="Harmon-Smith M."/>
            <person name="Celia L."/>
            <person name="Chertkov O."/>
            <person name="Lapidus A."/>
            <person name="Copeland A."/>
            <person name="Glavina Del Rio T."/>
            <person name="Nolan M."/>
            <person name="Lucas S."/>
            <person name="Tice H."/>
            <person name="Cheng J.F."/>
            <person name="Han C."/>
            <person name="Detter J.C."/>
            <person name="Bruce D."/>
            <person name="Goodwin L."/>
            <person name="Pitluck S."/>
            <person name="Pati A."/>
            <person name="Liolios K."/>
            <person name="Ivanova N."/>
            <person name="Mavromatis K."/>
            <person name="Mikhailova N."/>
            <person name="Chen A."/>
            <person name="Palaniappan K."/>
            <person name="Land M."/>
            <person name="Hauser L."/>
            <person name="Chang Y.J."/>
            <person name="Jeffries C.D."/>
            <person name="Brettin T."/>
            <person name="Goker M."/>
            <person name="Beck B."/>
            <person name="Bristow J."/>
            <person name="Eisen J.A."/>
            <person name="Markowitz V."/>
            <person name="Hugenholtz P."/>
            <person name="Kyrpides N.C."/>
            <person name="Klenk H.P."/>
            <person name="Chen F."/>
        </authorList>
    </citation>
    <scope>NUCLEOTIDE SEQUENCE [LARGE SCALE GENOMIC DNA]</scope>
    <source>
        <strain evidence="2">ATCC 33386 / NCTC 11300</strain>
    </source>
</reference>
<dbReference type="EMBL" id="CP001739">
    <property type="protein sequence ID" value="ACZ08622.1"/>
    <property type="molecule type" value="Genomic_DNA"/>
</dbReference>
<evidence type="ECO:0000313" key="1">
    <source>
        <dbReference type="EMBL" id="ACZ08622.1"/>
    </source>
</evidence>
<dbReference type="Proteomes" id="UP000000845">
    <property type="component" value="Chromosome"/>
</dbReference>
<sequence>MKGLFIKGVYKNEEFEFHAYEELGKVRLENKYKHDTFFNSLKEMEDFFKNTAHSFEAVEIN</sequence>
<keyword evidence="2" id="KW-1185">Reference proteome</keyword>
<dbReference type="RefSeq" id="WP_012861218.1">
    <property type="nucleotide sequence ID" value="NC_013517.1"/>
</dbReference>
<accession>D1AIN8</accession>
<proteinExistence type="predicted"/>
<dbReference type="HOGENOM" id="CLU_2920143_0_0_0"/>
<gene>
    <name evidence="1" type="ordered locus">Sterm_1764</name>
</gene>
<protein>
    <submittedName>
        <fullName evidence="1">Uncharacterized protein</fullName>
    </submittedName>
</protein>
<name>D1AIN8_SEBTE</name>
<organism evidence="1 2">
    <name type="scientific">Sebaldella termitidis (strain ATCC 33386 / NCTC 11300)</name>
    <dbReference type="NCBI Taxonomy" id="526218"/>
    <lineage>
        <taxon>Bacteria</taxon>
        <taxon>Fusobacteriati</taxon>
        <taxon>Fusobacteriota</taxon>
        <taxon>Fusobacteriia</taxon>
        <taxon>Fusobacteriales</taxon>
        <taxon>Leptotrichiaceae</taxon>
        <taxon>Sebaldella</taxon>
    </lineage>
</organism>
<dbReference type="KEGG" id="str:Sterm_1764"/>
<evidence type="ECO:0000313" key="2">
    <source>
        <dbReference type="Proteomes" id="UP000000845"/>
    </source>
</evidence>